<evidence type="ECO:0000313" key="2">
    <source>
        <dbReference type="EMBL" id="KAG7543735.1"/>
    </source>
</evidence>
<proteinExistence type="predicted"/>
<keyword evidence="1" id="KW-0472">Membrane</keyword>
<dbReference type="AlphaFoldDB" id="A0A8T1YCS5"/>
<gene>
    <name evidence="2" type="ORF">ISN45_Aa07g036180</name>
</gene>
<name>A0A8T1YCS5_9BRAS</name>
<accession>A0A8T1YCS5</accession>
<sequence>MNRFSDQFPIDLPTLFSSLSIWVFFCVTQFLLRRRNGNYNSDLQVISVCMNCRVSPIESGFRDGGGSFTNTVGTTVDYGNDCLFLRSLPFQWKWSWMLLSNQCLLQAFWFSRPFFSIRWVFDPGIDMEDLKSRMSIDQTLELWADRFMEMKDYEIHIITNKAFDRSIHDLTIEGYMQVTAKVLPWTPHNKCHEEIAIMVARFWNPKVWVFGGKIDDPKEFKEELKEIEASCNSDIECLVSDYGNSELMTEALGFVLRCANRSFTEEKLTKHKFRNKERSITKNKIMDLTIY</sequence>
<keyword evidence="3" id="KW-1185">Reference proteome</keyword>
<evidence type="ECO:0000313" key="3">
    <source>
        <dbReference type="Proteomes" id="UP000694240"/>
    </source>
</evidence>
<keyword evidence="1" id="KW-0812">Transmembrane</keyword>
<reference evidence="2 3" key="1">
    <citation type="submission" date="2020-12" db="EMBL/GenBank/DDBJ databases">
        <title>Concerted genomic and epigenomic changes stabilize Arabidopsis allopolyploids.</title>
        <authorList>
            <person name="Chen Z."/>
        </authorList>
    </citation>
    <scope>NUCLEOTIDE SEQUENCE [LARGE SCALE GENOMIC DNA]</scope>
    <source>
        <strain evidence="2">Allo738</strain>
        <tissue evidence="2">Leaf</tissue>
    </source>
</reference>
<dbReference type="Proteomes" id="UP000694240">
    <property type="component" value="Chromosome 12"/>
</dbReference>
<keyword evidence="1" id="KW-1133">Transmembrane helix</keyword>
<evidence type="ECO:0000256" key="1">
    <source>
        <dbReference type="SAM" id="Phobius"/>
    </source>
</evidence>
<comment type="caution">
    <text evidence="2">The sequence shown here is derived from an EMBL/GenBank/DDBJ whole genome shotgun (WGS) entry which is preliminary data.</text>
</comment>
<dbReference type="EMBL" id="JAEFBK010000012">
    <property type="protein sequence ID" value="KAG7543735.1"/>
    <property type="molecule type" value="Genomic_DNA"/>
</dbReference>
<organism evidence="2 3">
    <name type="scientific">Arabidopsis thaliana x Arabidopsis arenosa</name>
    <dbReference type="NCBI Taxonomy" id="1240361"/>
    <lineage>
        <taxon>Eukaryota</taxon>
        <taxon>Viridiplantae</taxon>
        <taxon>Streptophyta</taxon>
        <taxon>Embryophyta</taxon>
        <taxon>Tracheophyta</taxon>
        <taxon>Spermatophyta</taxon>
        <taxon>Magnoliopsida</taxon>
        <taxon>eudicotyledons</taxon>
        <taxon>Gunneridae</taxon>
        <taxon>Pentapetalae</taxon>
        <taxon>rosids</taxon>
        <taxon>malvids</taxon>
        <taxon>Brassicales</taxon>
        <taxon>Brassicaceae</taxon>
        <taxon>Camelineae</taxon>
        <taxon>Arabidopsis</taxon>
    </lineage>
</organism>
<feature type="transmembrane region" description="Helical" evidence="1">
    <location>
        <begin position="12"/>
        <end position="32"/>
    </location>
</feature>
<protein>
    <submittedName>
        <fullName evidence="2">Uncharacterized protein</fullName>
    </submittedName>
</protein>